<gene>
    <name evidence="2" type="ORF">L873DRAFT_401787</name>
</gene>
<dbReference type="EMBL" id="ML120519">
    <property type="protein sequence ID" value="RPA90579.1"/>
    <property type="molecule type" value="Genomic_DNA"/>
</dbReference>
<feature type="signal peptide" evidence="1">
    <location>
        <begin position="1"/>
        <end position="20"/>
    </location>
</feature>
<keyword evidence="1" id="KW-0732">Signal</keyword>
<protein>
    <recommendedName>
        <fullName evidence="4">Ubiquitin 3 binding protein But2 C-terminal domain-containing protein</fullName>
    </recommendedName>
</protein>
<name>A0A3N4IX75_9PEZI</name>
<organism evidence="2 3">
    <name type="scientific">Choiromyces venosus 120613-1</name>
    <dbReference type="NCBI Taxonomy" id="1336337"/>
    <lineage>
        <taxon>Eukaryota</taxon>
        <taxon>Fungi</taxon>
        <taxon>Dikarya</taxon>
        <taxon>Ascomycota</taxon>
        <taxon>Pezizomycotina</taxon>
        <taxon>Pezizomycetes</taxon>
        <taxon>Pezizales</taxon>
        <taxon>Tuberaceae</taxon>
        <taxon>Choiromyces</taxon>
    </lineage>
</organism>
<evidence type="ECO:0000256" key="1">
    <source>
        <dbReference type="SAM" id="SignalP"/>
    </source>
</evidence>
<evidence type="ECO:0000313" key="2">
    <source>
        <dbReference type="EMBL" id="RPA90579.1"/>
    </source>
</evidence>
<dbReference type="AlphaFoldDB" id="A0A3N4IX75"/>
<evidence type="ECO:0008006" key="4">
    <source>
        <dbReference type="Google" id="ProtNLM"/>
    </source>
</evidence>
<proteinExistence type="predicted"/>
<accession>A0A3N4IX75</accession>
<feature type="chain" id="PRO_5018244216" description="Ubiquitin 3 binding protein But2 C-terminal domain-containing protein" evidence="1">
    <location>
        <begin position="21"/>
        <end position="194"/>
    </location>
</feature>
<keyword evidence="3" id="KW-1185">Reference proteome</keyword>
<reference evidence="2 3" key="1">
    <citation type="journal article" date="2018" name="Nat. Ecol. Evol.">
        <title>Pezizomycetes genomes reveal the molecular basis of ectomycorrhizal truffle lifestyle.</title>
        <authorList>
            <person name="Murat C."/>
            <person name="Payen T."/>
            <person name="Noel B."/>
            <person name="Kuo A."/>
            <person name="Morin E."/>
            <person name="Chen J."/>
            <person name="Kohler A."/>
            <person name="Krizsan K."/>
            <person name="Balestrini R."/>
            <person name="Da Silva C."/>
            <person name="Montanini B."/>
            <person name="Hainaut M."/>
            <person name="Levati E."/>
            <person name="Barry K.W."/>
            <person name="Belfiori B."/>
            <person name="Cichocki N."/>
            <person name="Clum A."/>
            <person name="Dockter R.B."/>
            <person name="Fauchery L."/>
            <person name="Guy J."/>
            <person name="Iotti M."/>
            <person name="Le Tacon F."/>
            <person name="Lindquist E.A."/>
            <person name="Lipzen A."/>
            <person name="Malagnac F."/>
            <person name="Mello A."/>
            <person name="Molinier V."/>
            <person name="Miyauchi S."/>
            <person name="Poulain J."/>
            <person name="Riccioni C."/>
            <person name="Rubini A."/>
            <person name="Sitrit Y."/>
            <person name="Splivallo R."/>
            <person name="Traeger S."/>
            <person name="Wang M."/>
            <person name="Zifcakova L."/>
            <person name="Wipf D."/>
            <person name="Zambonelli A."/>
            <person name="Paolocci F."/>
            <person name="Nowrousian M."/>
            <person name="Ottonello S."/>
            <person name="Baldrian P."/>
            <person name="Spatafora J.W."/>
            <person name="Henrissat B."/>
            <person name="Nagy L.G."/>
            <person name="Aury J.M."/>
            <person name="Wincker P."/>
            <person name="Grigoriev I.V."/>
            <person name="Bonfante P."/>
            <person name="Martin F.M."/>
        </authorList>
    </citation>
    <scope>NUCLEOTIDE SEQUENCE [LARGE SCALE GENOMIC DNA]</scope>
    <source>
        <strain evidence="2 3">120613-1</strain>
    </source>
</reference>
<dbReference type="Proteomes" id="UP000276215">
    <property type="component" value="Unassembled WGS sequence"/>
</dbReference>
<sequence>MKFTVIAAIYILSTLASGLAQPDLTLRDAPIHLEIVIKEDFLATVFHPEIAIVIKEDFPNIGFCPATICEVSQTNGANNVKTLLGFSLPAFSPGKKCTISFSDASSASGSRRMQLFTAIGYPACGNTKPPLNVHKGTFQASASGAGPATVVEDFGLTFDCPTAPTKYGFEVTPVGDNDKVTWYCATSGLIITAA</sequence>
<evidence type="ECO:0000313" key="3">
    <source>
        <dbReference type="Proteomes" id="UP000276215"/>
    </source>
</evidence>
<dbReference type="OrthoDB" id="5356630at2759"/>